<dbReference type="AlphaFoldDB" id="A0AB39I647"/>
<sequence>MLRQLPGELKPMARLLLFSFLILQLTGCASWFSDDYRDPEVHLVKVEAVKVRLLEQEFILHVRVDNPNDGRLFIRYLNYKVRLNDLLLTEGEESLWRSVGGHARRTFKIPVRTNLWQQIKPLAKMLKNTEQPLRYRLDGELISGLIFSRELHLSRSGEIIPGDLLPE</sequence>
<name>A0AB39I647_9PSED</name>
<proteinExistence type="predicted"/>
<dbReference type="InterPro" id="IPR004864">
    <property type="entry name" value="LEA_2"/>
</dbReference>
<reference evidence="2" key="1">
    <citation type="submission" date="2024-07" db="EMBL/GenBank/DDBJ databases">
        <title>Identification and characteristics of a novel species of coltsfoot's symbiotic bacteria.</title>
        <authorList>
            <person name="Juszczyk A."/>
            <person name="Jasielczuk I."/>
            <person name="Gurgul A."/>
            <person name="Rogala M."/>
            <person name="Kowalczyk A."/>
            <person name="Szmatola T."/>
            <person name="Kosecka-Strojek M."/>
            <person name="Arent Z."/>
            <person name="Latowski D."/>
        </authorList>
    </citation>
    <scope>NUCLEOTIDE SEQUENCE</scope>
    <source>
        <strain evidence="2">Hg7Tf</strain>
    </source>
</reference>
<feature type="domain" description="Water stress and hypersensitive response" evidence="1">
    <location>
        <begin position="41"/>
        <end position="160"/>
    </location>
</feature>
<dbReference type="SUPFAM" id="SSF117070">
    <property type="entry name" value="LEA14-like"/>
    <property type="match status" value="1"/>
</dbReference>
<dbReference type="InterPro" id="IPR013990">
    <property type="entry name" value="WHy-dom"/>
</dbReference>
<dbReference type="EMBL" id="CP162607">
    <property type="protein sequence ID" value="XDK37423.1"/>
    <property type="molecule type" value="Genomic_DNA"/>
</dbReference>
<evidence type="ECO:0000313" key="2">
    <source>
        <dbReference type="EMBL" id="XDK37423.1"/>
    </source>
</evidence>
<organism evidence="2">
    <name type="scientific">Pseudomonas sp. Hg7Tf</name>
    <dbReference type="NCBI Taxonomy" id="3236988"/>
    <lineage>
        <taxon>Bacteria</taxon>
        <taxon>Pseudomonadati</taxon>
        <taxon>Pseudomonadota</taxon>
        <taxon>Gammaproteobacteria</taxon>
        <taxon>Pseudomonadales</taxon>
        <taxon>Pseudomonadaceae</taxon>
        <taxon>Pseudomonas</taxon>
    </lineage>
</organism>
<protein>
    <submittedName>
        <fullName evidence="2">LEA type 2 family protein</fullName>
    </submittedName>
</protein>
<dbReference type="Pfam" id="PF03168">
    <property type="entry name" value="LEA_2"/>
    <property type="match status" value="1"/>
</dbReference>
<dbReference type="RefSeq" id="WP_045185776.1">
    <property type="nucleotide sequence ID" value="NZ_CP162607.1"/>
</dbReference>
<evidence type="ECO:0000259" key="1">
    <source>
        <dbReference type="SMART" id="SM00769"/>
    </source>
</evidence>
<gene>
    <name evidence="2" type="ORF">AB4Y39_01635</name>
</gene>
<accession>A0AB39I647</accession>
<dbReference type="GO" id="GO:0009269">
    <property type="term" value="P:response to desiccation"/>
    <property type="evidence" value="ECO:0007669"/>
    <property type="project" value="InterPro"/>
</dbReference>
<dbReference type="SMART" id="SM00769">
    <property type="entry name" value="WHy"/>
    <property type="match status" value="1"/>
</dbReference>
<dbReference type="Gene3D" id="2.60.40.1820">
    <property type="match status" value="1"/>
</dbReference>